<evidence type="ECO:0000313" key="3">
    <source>
        <dbReference type="Proteomes" id="UP001497512"/>
    </source>
</evidence>
<dbReference type="Proteomes" id="UP001497512">
    <property type="component" value="Chromosome 1"/>
</dbReference>
<dbReference type="EMBL" id="OZ019893">
    <property type="protein sequence ID" value="CAK9191461.1"/>
    <property type="molecule type" value="Genomic_DNA"/>
</dbReference>
<gene>
    <name evidence="2" type="ORF">CSSPTR1EN2_LOCUS1402</name>
</gene>
<reference evidence="2 3" key="1">
    <citation type="submission" date="2024-02" db="EMBL/GenBank/DDBJ databases">
        <authorList>
            <consortium name="ELIXIR-Norway"/>
            <consortium name="Elixir Norway"/>
        </authorList>
    </citation>
    <scope>NUCLEOTIDE SEQUENCE [LARGE SCALE GENOMIC DNA]</scope>
</reference>
<evidence type="ECO:0000313" key="2">
    <source>
        <dbReference type="EMBL" id="CAK9191461.1"/>
    </source>
</evidence>
<feature type="region of interest" description="Disordered" evidence="1">
    <location>
        <begin position="1"/>
        <end position="21"/>
    </location>
</feature>
<proteinExistence type="predicted"/>
<feature type="compositionally biased region" description="Acidic residues" evidence="1">
    <location>
        <begin position="1"/>
        <end position="12"/>
    </location>
</feature>
<organism evidence="2 3">
    <name type="scientific">Sphagnum troendelagicum</name>
    <dbReference type="NCBI Taxonomy" id="128251"/>
    <lineage>
        <taxon>Eukaryota</taxon>
        <taxon>Viridiplantae</taxon>
        <taxon>Streptophyta</taxon>
        <taxon>Embryophyta</taxon>
        <taxon>Bryophyta</taxon>
        <taxon>Sphagnophytina</taxon>
        <taxon>Sphagnopsida</taxon>
        <taxon>Sphagnales</taxon>
        <taxon>Sphagnaceae</taxon>
        <taxon>Sphagnum</taxon>
    </lineage>
</organism>
<sequence length="116" mass="12359">MDAKEEEEEEEGKVECSSNDNGAIVAAGDGATIVATSNGATIATIVTQEKNANNKTTNGTALSTATEIQKKPQKGKVESKGQEDPWFKQVASKGVKVPPLLLTHLGRSVYMHQIYV</sequence>
<feature type="region of interest" description="Disordered" evidence="1">
    <location>
        <begin position="54"/>
        <end position="82"/>
    </location>
</feature>
<keyword evidence="3" id="KW-1185">Reference proteome</keyword>
<accession>A0ABP0TB55</accession>
<evidence type="ECO:0000256" key="1">
    <source>
        <dbReference type="SAM" id="MobiDB-lite"/>
    </source>
</evidence>
<name>A0ABP0TB55_9BRYO</name>
<protein>
    <submittedName>
        <fullName evidence="2">Uncharacterized protein</fullName>
    </submittedName>
</protein>